<feature type="domain" description="Homing endonuclease LAGLIDADG" evidence="9">
    <location>
        <begin position="140"/>
        <end position="235"/>
    </location>
</feature>
<dbReference type="Gene3D" id="3.10.28.10">
    <property type="entry name" value="Homing endonucleases"/>
    <property type="match status" value="2"/>
</dbReference>
<keyword evidence="8" id="KW-0472">Membrane</keyword>
<feature type="domain" description="Homing endonuclease LAGLIDADG" evidence="9">
    <location>
        <begin position="292"/>
        <end position="382"/>
    </location>
</feature>
<evidence type="ECO:0000256" key="1">
    <source>
        <dbReference type="ARBA" id="ARBA00002670"/>
    </source>
</evidence>
<dbReference type="InterPro" id="IPR004860">
    <property type="entry name" value="LAGLIDADG_dom"/>
</dbReference>
<dbReference type="PANTHER" id="PTHR36181">
    <property type="entry name" value="INTRON-ENCODED ENDONUCLEASE AI3-RELATED"/>
    <property type="match status" value="1"/>
</dbReference>
<dbReference type="GO" id="GO:0006314">
    <property type="term" value="P:intron homing"/>
    <property type="evidence" value="ECO:0007669"/>
    <property type="project" value="UniProtKB-KW"/>
</dbReference>
<protein>
    <submittedName>
        <fullName evidence="10">Probable intron-encoded endonuclease aI2</fullName>
    </submittedName>
</protein>
<sequence>KCKLSQIIIMFVSFYNLLNITRCGKLLYSEMNTHFLLSYFSILWNDVKMSSTWGQSAWILYKTILPRKFLINFIRRGITFINLVIGVVFYTLYKICMYPIIIYRGVVHNSVSFNKNPSETQRNAFSSGMHDNSTKFKEWLVGITDGDGTFYFAKTKKGVWTFSFQVAQSNYNLRLLYYIKSMLGVGSVSVTDAKDNTAHYRVRNIQHIIQYILPIFDAYPLLTSKYFNYDLFKKAILIMNDSSLSNQEKDEKISYLKAQCLPDNYISPAWNSVNNQVTSIVDAMTVITKSWLIGFTEAEGSFYIVKKGSLRLVHAFEITPTGGLQLDKIVLEAIAIILGLKVTTKKTYMTVVTTNSKSIENIISYYFKTMKGMKALEYRIWARSFNKKASGGFEYMTKIQNLMRNIRSIRLDKNFTKK</sequence>
<evidence type="ECO:0000313" key="11">
    <source>
        <dbReference type="Proteomes" id="UP000008867"/>
    </source>
</evidence>
<dbReference type="AlphaFoldDB" id="E6ZZA0"/>
<dbReference type="EMBL" id="FQ311469">
    <property type="protein sequence ID" value="CBQ72557.1"/>
    <property type="molecule type" value="Genomic_DNA"/>
</dbReference>
<keyword evidence="7 10" id="KW-0496">Mitochondrion</keyword>
<evidence type="ECO:0000256" key="8">
    <source>
        <dbReference type="SAM" id="Phobius"/>
    </source>
</evidence>
<keyword evidence="8" id="KW-0812">Transmembrane</keyword>
<dbReference type="Proteomes" id="UP000008867">
    <property type="component" value="Mitochondrion MT"/>
</dbReference>
<dbReference type="GO" id="GO:0005739">
    <property type="term" value="C:mitochondrion"/>
    <property type="evidence" value="ECO:0007669"/>
    <property type="project" value="UniProtKB-SubCell"/>
</dbReference>
<evidence type="ECO:0000256" key="7">
    <source>
        <dbReference type="ARBA" id="ARBA00023128"/>
    </source>
</evidence>
<name>E6ZZA0_SPORE</name>
<evidence type="ECO:0000256" key="2">
    <source>
        <dbReference type="ARBA" id="ARBA00004173"/>
    </source>
</evidence>
<keyword evidence="3" id="KW-0540">Nuclease</keyword>
<keyword evidence="5" id="KW-0378">Hydrolase</keyword>
<organism evidence="10 11">
    <name type="scientific">Sporisorium reilianum (strain SRZ2)</name>
    <name type="common">Maize head smut fungus</name>
    <dbReference type="NCBI Taxonomy" id="999809"/>
    <lineage>
        <taxon>Eukaryota</taxon>
        <taxon>Fungi</taxon>
        <taxon>Dikarya</taxon>
        <taxon>Basidiomycota</taxon>
        <taxon>Ustilaginomycotina</taxon>
        <taxon>Ustilaginomycetes</taxon>
        <taxon>Ustilaginales</taxon>
        <taxon>Ustilaginaceae</taxon>
        <taxon>Sporisorium</taxon>
    </lineage>
</organism>
<dbReference type="HOGENOM" id="CLU_054501_0_0_1"/>
<feature type="transmembrane region" description="Helical" evidence="8">
    <location>
        <begin position="73"/>
        <end position="93"/>
    </location>
</feature>
<comment type="function">
    <text evidence="1">Mitochondrial DNA endonuclease involved in intron homing.</text>
</comment>
<feature type="non-terminal residue" evidence="10">
    <location>
        <position position="1"/>
    </location>
</feature>
<evidence type="ECO:0000256" key="6">
    <source>
        <dbReference type="ARBA" id="ARBA00022886"/>
    </source>
</evidence>
<dbReference type="InterPro" id="IPR027434">
    <property type="entry name" value="Homing_endonucl"/>
</dbReference>
<dbReference type="PANTHER" id="PTHR36181:SF2">
    <property type="entry name" value="INTRON-ENCODED ENDONUCLEASE AI3-RELATED"/>
    <property type="match status" value="1"/>
</dbReference>
<reference evidence="10 11" key="1">
    <citation type="journal article" date="2010" name="Science">
        <title>Pathogenicity determinants in smut fungi revealed by genome comparison.</title>
        <authorList>
            <person name="Schirawski J."/>
            <person name="Mannhaupt G."/>
            <person name="Muench K."/>
            <person name="Brefort T."/>
            <person name="Schipper K."/>
            <person name="Doehlemann G."/>
            <person name="Di Stasio M."/>
            <person name="Roessel N."/>
            <person name="Mendoza-Mendoza A."/>
            <person name="Pester D."/>
            <person name="Mueller O."/>
            <person name="Winterberg B."/>
            <person name="Meyer E."/>
            <person name="Ghareeb H."/>
            <person name="Wollenberg T."/>
            <person name="Muensterkoetter M."/>
            <person name="Wong P."/>
            <person name="Walter M."/>
            <person name="Stukenbrock E."/>
            <person name="Gueldener U."/>
            <person name="Kahmann R."/>
        </authorList>
    </citation>
    <scope>NUCLEOTIDE SEQUENCE [LARGE SCALE GENOMIC DNA]</scope>
    <source>
        <strain evidence="11">SRZ2</strain>
    </source>
</reference>
<dbReference type="FunFam" id="3.10.28.10:FF:000033">
    <property type="entry name" value="Probable intron-encoded endonuclease aI2"/>
    <property type="match status" value="1"/>
</dbReference>
<evidence type="ECO:0000259" key="9">
    <source>
        <dbReference type="Pfam" id="PF00961"/>
    </source>
</evidence>
<accession>E6ZZA0</accession>
<keyword evidence="6" id="KW-0404">Intron homing</keyword>
<dbReference type="Pfam" id="PF00961">
    <property type="entry name" value="LAGLIDADG_1"/>
    <property type="match status" value="2"/>
</dbReference>
<dbReference type="SUPFAM" id="SSF55608">
    <property type="entry name" value="Homing endonucleases"/>
    <property type="match status" value="2"/>
</dbReference>
<evidence type="ECO:0000256" key="4">
    <source>
        <dbReference type="ARBA" id="ARBA00022759"/>
    </source>
</evidence>
<gene>
    <name evidence="10" type="primary">cox1</name>
    <name evidence="10" type="ORF">sr17105</name>
</gene>
<dbReference type="GO" id="GO:0004519">
    <property type="term" value="F:endonuclease activity"/>
    <property type="evidence" value="ECO:0007669"/>
    <property type="project" value="UniProtKB-KW"/>
</dbReference>
<dbReference type="InterPro" id="IPR051289">
    <property type="entry name" value="LAGLIDADG_Endonuclease"/>
</dbReference>
<proteinExistence type="predicted"/>
<comment type="subcellular location">
    <subcellularLocation>
        <location evidence="2">Mitochondrion</location>
    </subcellularLocation>
</comment>
<dbReference type="eggNOG" id="ENOG502S2UT">
    <property type="taxonomic scope" value="Eukaryota"/>
</dbReference>
<dbReference type="OrthoDB" id="5381460at2759"/>
<geneLocation type="mitochondrion" evidence="10"/>
<evidence type="ECO:0000256" key="3">
    <source>
        <dbReference type="ARBA" id="ARBA00022722"/>
    </source>
</evidence>
<keyword evidence="11" id="KW-1185">Reference proteome</keyword>
<evidence type="ECO:0000313" key="10">
    <source>
        <dbReference type="EMBL" id="CBQ72557.1"/>
    </source>
</evidence>
<keyword evidence="4 10" id="KW-0255">Endonuclease</keyword>
<keyword evidence="8" id="KW-1133">Transmembrane helix</keyword>
<evidence type="ECO:0000256" key="5">
    <source>
        <dbReference type="ARBA" id="ARBA00022801"/>
    </source>
</evidence>
<dbReference type="VEuPathDB" id="FungiDB:sr17105"/>
<dbReference type="GO" id="GO:0016787">
    <property type="term" value="F:hydrolase activity"/>
    <property type="evidence" value="ECO:0007669"/>
    <property type="project" value="UniProtKB-KW"/>
</dbReference>